<reference evidence="1" key="1">
    <citation type="submission" date="2023-10" db="EMBL/GenBank/DDBJ databases">
        <authorList>
            <person name="Chen Y."/>
            <person name="Shah S."/>
            <person name="Dougan E. K."/>
            <person name="Thang M."/>
            <person name="Chan C."/>
        </authorList>
    </citation>
    <scope>NUCLEOTIDE SEQUENCE [LARGE SCALE GENOMIC DNA]</scope>
</reference>
<sequence length="101" mass="11508">MCCRSMLLTFHHLIPKDVHPTYLGKRLPRGVEAPCACPTRAFLNTYGLMICRPCHNTVHKIADNGVLATEYNTLAKLMEHPNVQSWVEYAKKQRATKRSGR</sequence>
<evidence type="ECO:0000313" key="2">
    <source>
        <dbReference type="Proteomes" id="UP001189429"/>
    </source>
</evidence>
<evidence type="ECO:0008006" key="3">
    <source>
        <dbReference type="Google" id="ProtNLM"/>
    </source>
</evidence>
<dbReference type="EMBL" id="CAUYUJ010014260">
    <property type="protein sequence ID" value="CAK0838982.1"/>
    <property type="molecule type" value="Genomic_DNA"/>
</dbReference>
<gene>
    <name evidence="1" type="ORF">PCOR1329_LOCUS34782</name>
</gene>
<dbReference type="PANTHER" id="PTHR37827">
    <property type="entry name" value="TUDOR DOMAIN-CONTAINING PROTEIN"/>
    <property type="match status" value="1"/>
</dbReference>
<accession>A0ABN9T2H1</accession>
<evidence type="ECO:0000313" key="1">
    <source>
        <dbReference type="EMBL" id="CAK0838982.1"/>
    </source>
</evidence>
<protein>
    <recommendedName>
        <fullName evidence="3">Arf-GAP domain-containing protein</fullName>
    </recommendedName>
</protein>
<dbReference type="Proteomes" id="UP001189429">
    <property type="component" value="Unassembled WGS sequence"/>
</dbReference>
<proteinExistence type="predicted"/>
<keyword evidence="2" id="KW-1185">Reference proteome</keyword>
<organism evidence="1 2">
    <name type="scientific">Prorocentrum cordatum</name>
    <dbReference type="NCBI Taxonomy" id="2364126"/>
    <lineage>
        <taxon>Eukaryota</taxon>
        <taxon>Sar</taxon>
        <taxon>Alveolata</taxon>
        <taxon>Dinophyceae</taxon>
        <taxon>Prorocentrales</taxon>
        <taxon>Prorocentraceae</taxon>
        <taxon>Prorocentrum</taxon>
    </lineage>
</organism>
<comment type="caution">
    <text evidence="1">The sequence shown here is derived from an EMBL/GenBank/DDBJ whole genome shotgun (WGS) entry which is preliminary data.</text>
</comment>
<dbReference type="PANTHER" id="PTHR37827:SF1">
    <property type="entry name" value="HNH DOMAIN-CONTAINING PROTEIN"/>
    <property type="match status" value="1"/>
</dbReference>
<name>A0ABN9T2H1_9DINO</name>